<protein>
    <recommendedName>
        <fullName evidence="1">DUF8117 domain-containing protein</fullName>
    </recommendedName>
</protein>
<evidence type="ECO:0000259" key="1">
    <source>
        <dbReference type="Pfam" id="PF26431"/>
    </source>
</evidence>
<feature type="domain" description="DUF8117" evidence="1">
    <location>
        <begin position="44"/>
        <end position="176"/>
    </location>
</feature>
<sequence>MRVISIDENDSLLFGEELSPDYYLFYLQHKDAFRCMWKDQPPGFWVRCVISFRNFMWQKGLIDDARWDNPQTKLLALKQFEDAFCNLVTFLTNNKISALSAFIEETYVVASNRHQLIHILDSSHTFDPFYNKTTRSAFRSLFGDPTFKENLVSMAGVIDIYLHFTMFLIKILKKWLTSEEMSSTLDTAWKPPRLFLESDAPHIFEGFLKERFGEKLFEFIGVQQDNVSWWDKIDLEQSQNLRRCPTPQSDIVEGKLPWQMGADDPEMGTGPHLGIKVAHLLWMYFSQSPFLGVFHVVLLIVMLARQTLCLPDSATPEPQEEFLSVTLHELPAFQSCYYIYYSIFGPRFHSSICKIVDSLRSKSKKIIRKWEGIYNFSYSFRRETEKNLLYICMDMPYLNTYLEKSMNKLLDLEYNFIPFKIFPILKELHQPLERILVLFKETKLLLHASIALMEEIQRLEGCDSSWLSRLQYHKELHNIIPKFDRSINKLGQLVLKLLDTLLQQAWSKQERKTGRCNPGRTRINPRFHNLATVPDLERLFVDNHRHLVFWLNMDEVPDVNKRHTHFKEVYKILKDYLAKMSDKEQCKKWDLQVELIDNARELTEVEEMIFGSFFFSWRTDNRLKDVIYLQRVGSLYILAKSIINIYPFPRNKRNSFNQIFQDECNHLLLASACKFVRSVQEILNTDRSHFVPCPPPKCFKAIQDLMYKFSWEPVTLCSKDIVSGLDEFRSNLWADTLETLDKDNDNDNDKDAAKEDNDSKASGSIDVMPYLAKLKISSIDFWTKQNFNYWINVFEGKLFVLTKKVADKYFQLGESYSECAKKTSNYQFPHWHTLYVHLREELAHIRQQIADDKPYAYQNKDDLIRIARLSQLTYHRLRWIESEVDKWCADPASPRYRPQVQPSIDSGSLVQRYATARIRFMWADSLLCGNLPIFSHQIGIFSLRNDLMKLFDNWEQFIESILFHDLTFWSDLGDTMLDFTQLTEHMTDYLETFKQHCIFGSCVAHFTLPPPPPMSSDSMKPRPGDWTVTCALITSLSSGSSGKSEPCSSCH</sequence>
<organism evidence="2">
    <name type="scientific">Timema monikensis</name>
    <dbReference type="NCBI Taxonomy" id="170555"/>
    <lineage>
        <taxon>Eukaryota</taxon>
        <taxon>Metazoa</taxon>
        <taxon>Ecdysozoa</taxon>
        <taxon>Arthropoda</taxon>
        <taxon>Hexapoda</taxon>
        <taxon>Insecta</taxon>
        <taxon>Pterygota</taxon>
        <taxon>Neoptera</taxon>
        <taxon>Polyneoptera</taxon>
        <taxon>Phasmatodea</taxon>
        <taxon>Timematodea</taxon>
        <taxon>Timematoidea</taxon>
        <taxon>Timematidae</taxon>
        <taxon>Timema</taxon>
    </lineage>
</organism>
<reference evidence="2" key="1">
    <citation type="submission" date="2020-11" db="EMBL/GenBank/DDBJ databases">
        <authorList>
            <person name="Tran Van P."/>
        </authorList>
    </citation>
    <scope>NUCLEOTIDE SEQUENCE</scope>
</reference>
<dbReference type="EMBL" id="OB794275">
    <property type="protein sequence ID" value="CAD7429946.1"/>
    <property type="molecule type" value="Genomic_DNA"/>
</dbReference>
<dbReference type="AlphaFoldDB" id="A0A7R9HPP0"/>
<accession>A0A7R9HPP0</accession>
<dbReference type="Pfam" id="PF26431">
    <property type="entry name" value="DUF8117"/>
    <property type="match status" value="1"/>
</dbReference>
<name>A0A7R9HPP0_9NEOP</name>
<proteinExistence type="predicted"/>
<evidence type="ECO:0000313" key="2">
    <source>
        <dbReference type="EMBL" id="CAD7429946.1"/>
    </source>
</evidence>
<gene>
    <name evidence="2" type="ORF">TMSB3V08_LOCUS6718</name>
</gene>
<dbReference type="InterPro" id="IPR058430">
    <property type="entry name" value="DUF8117"/>
</dbReference>